<feature type="transmembrane region" description="Helical" evidence="1">
    <location>
        <begin position="59"/>
        <end position="89"/>
    </location>
</feature>
<dbReference type="Proteomes" id="UP000610124">
    <property type="component" value="Unassembled WGS sequence"/>
</dbReference>
<dbReference type="GeneID" id="97487611"/>
<dbReference type="PANTHER" id="PTHR14969:SF13">
    <property type="entry name" value="AT30094P"/>
    <property type="match status" value="1"/>
</dbReference>
<feature type="domain" description="Phosphatidic acid phosphatase type 2/haloperoxidase" evidence="2">
    <location>
        <begin position="100"/>
        <end position="215"/>
    </location>
</feature>
<evidence type="ECO:0000259" key="2">
    <source>
        <dbReference type="SMART" id="SM00014"/>
    </source>
</evidence>
<sequence>MSHPPKAPASDRPHRWQLAAGLALVLFAALAALLAEQSWAPFGFERDADDWSAAHRPSAARTVAVVITSLGSGTVPYLLALAAGAVALLALAEPRPPRRAVVLLLAPVLWLLLGQLLRAGLMQLFARPRPPRLDWATDASGFSFPSGHSFTSAVCAGLLALSVARARPAAARAATVIAVVFAAAVGLSRIYLGVHWPLDVLGGWLLATAWLALGTAAARGVARASRSAQ</sequence>
<reference evidence="3" key="1">
    <citation type="journal article" date="2014" name="Int. J. Syst. Evol. Microbiol.">
        <title>Complete genome sequence of Corynebacterium casei LMG S-19264T (=DSM 44701T), isolated from a smear-ripened cheese.</title>
        <authorList>
            <consortium name="US DOE Joint Genome Institute (JGI-PGF)"/>
            <person name="Walter F."/>
            <person name="Albersmeier A."/>
            <person name="Kalinowski J."/>
            <person name="Ruckert C."/>
        </authorList>
    </citation>
    <scope>NUCLEOTIDE SEQUENCE</scope>
    <source>
        <strain evidence="3">JCM 4434</strain>
    </source>
</reference>
<evidence type="ECO:0000313" key="3">
    <source>
        <dbReference type="EMBL" id="GGU88116.1"/>
    </source>
</evidence>
<keyword evidence="1" id="KW-1133">Transmembrane helix</keyword>
<evidence type="ECO:0000256" key="1">
    <source>
        <dbReference type="SAM" id="Phobius"/>
    </source>
</evidence>
<keyword evidence="1" id="KW-0472">Membrane</keyword>
<proteinExistence type="predicted"/>
<reference evidence="3" key="2">
    <citation type="submission" date="2020-09" db="EMBL/GenBank/DDBJ databases">
        <authorList>
            <person name="Sun Q."/>
            <person name="Ohkuma M."/>
        </authorList>
    </citation>
    <scope>NUCLEOTIDE SEQUENCE</scope>
    <source>
        <strain evidence="3">JCM 4434</strain>
    </source>
</reference>
<gene>
    <name evidence="3" type="ORF">GCM10010502_45930</name>
</gene>
<dbReference type="SMART" id="SM00014">
    <property type="entry name" value="acidPPc"/>
    <property type="match status" value="1"/>
</dbReference>
<evidence type="ECO:0000313" key="4">
    <source>
        <dbReference type="Proteomes" id="UP000610124"/>
    </source>
</evidence>
<dbReference type="Pfam" id="PF01569">
    <property type="entry name" value="PAP2"/>
    <property type="match status" value="1"/>
</dbReference>
<dbReference type="SUPFAM" id="SSF48317">
    <property type="entry name" value="Acid phosphatase/Vanadium-dependent haloperoxidase"/>
    <property type="match status" value="1"/>
</dbReference>
<dbReference type="RefSeq" id="WP_046386753.1">
    <property type="nucleotide sequence ID" value="NZ_BMUB01000011.1"/>
</dbReference>
<dbReference type="AlphaFoldDB" id="A0A8H9HV58"/>
<dbReference type="EMBL" id="BMUB01000011">
    <property type="protein sequence ID" value="GGU88116.1"/>
    <property type="molecule type" value="Genomic_DNA"/>
</dbReference>
<dbReference type="Gene3D" id="1.20.144.10">
    <property type="entry name" value="Phosphatidic acid phosphatase type 2/haloperoxidase"/>
    <property type="match status" value="2"/>
</dbReference>
<organism evidence="3 4">
    <name type="scientific">Kitasatospora aureofaciens</name>
    <name type="common">Streptomyces aureofaciens</name>
    <dbReference type="NCBI Taxonomy" id="1894"/>
    <lineage>
        <taxon>Bacteria</taxon>
        <taxon>Bacillati</taxon>
        <taxon>Actinomycetota</taxon>
        <taxon>Actinomycetes</taxon>
        <taxon>Kitasatosporales</taxon>
        <taxon>Streptomycetaceae</taxon>
        <taxon>Kitasatospora</taxon>
    </lineage>
</organism>
<dbReference type="InterPro" id="IPR036938">
    <property type="entry name" value="PAP2/HPO_sf"/>
</dbReference>
<dbReference type="PANTHER" id="PTHR14969">
    <property type="entry name" value="SPHINGOSINE-1-PHOSPHATE PHOSPHOHYDROLASE"/>
    <property type="match status" value="1"/>
</dbReference>
<feature type="transmembrane region" description="Helical" evidence="1">
    <location>
        <begin position="173"/>
        <end position="192"/>
    </location>
</feature>
<name>A0A8H9HV58_KITAU</name>
<feature type="transmembrane region" description="Helical" evidence="1">
    <location>
        <begin position="204"/>
        <end position="222"/>
    </location>
</feature>
<dbReference type="OrthoDB" id="5289372at2"/>
<feature type="transmembrane region" description="Helical" evidence="1">
    <location>
        <begin position="101"/>
        <end position="121"/>
    </location>
</feature>
<keyword evidence="1" id="KW-0812">Transmembrane</keyword>
<dbReference type="InterPro" id="IPR000326">
    <property type="entry name" value="PAP2/HPO"/>
</dbReference>
<feature type="transmembrane region" description="Helical" evidence="1">
    <location>
        <begin position="141"/>
        <end position="161"/>
    </location>
</feature>
<accession>A0A8H9HV58</accession>
<comment type="caution">
    <text evidence="3">The sequence shown here is derived from an EMBL/GenBank/DDBJ whole genome shotgun (WGS) entry which is preliminary data.</text>
</comment>
<protein>
    <recommendedName>
        <fullName evidence="2">Phosphatidic acid phosphatase type 2/haloperoxidase domain-containing protein</fullName>
    </recommendedName>
</protein>